<dbReference type="InterPro" id="IPR019855">
    <property type="entry name" value="CRISPR-assoc_Cas1_NMENI"/>
</dbReference>
<comment type="similarity">
    <text evidence="10">Belongs to the CRISPR-associated endonuclease Cas1 family.</text>
</comment>
<keyword evidence="2 10" id="KW-0479">Metal-binding</keyword>
<feature type="binding site" evidence="10">
    <location>
        <position position="205"/>
    </location>
    <ligand>
        <name>Mn(2+)</name>
        <dbReference type="ChEBI" id="CHEBI:29035"/>
    </ligand>
</feature>
<dbReference type="KEGG" id="salx:SALLE_v1c09360"/>
<evidence type="ECO:0000313" key="11">
    <source>
        <dbReference type="EMBL" id="AXK51606.1"/>
    </source>
</evidence>
<evidence type="ECO:0000256" key="2">
    <source>
        <dbReference type="ARBA" id="ARBA00022723"/>
    </source>
</evidence>
<dbReference type="NCBIfam" id="TIGR00287">
    <property type="entry name" value="cas1"/>
    <property type="match status" value="1"/>
</dbReference>
<dbReference type="PANTHER" id="PTHR34353:SF2">
    <property type="entry name" value="CRISPR-ASSOCIATED ENDONUCLEASE CAS1 1"/>
    <property type="match status" value="1"/>
</dbReference>
<keyword evidence="7 10" id="KW-0238">DNA-binding</keyword>
<evidence type="ECO:0000256" key="7">
    <source>
        <dbReference type="ARBA" id="ARBA00023125"/>
    </source>
</evidence>
<dbReference type="NCBIfam" id="TIGR03639">
    <property type="entry name" value="cas1_NMENI"/>
    <property type="match status" value="1"/>
</dbReference>
<keyword evidence="4 10" id="KW-0378">Hydrolase</keyword>
<comment type="subunit">
    <text evidence="9 10">Homodimer, forms a heterotetramer with a Cas2 homodimer.</text>
</comment>
<dbReference type="GO" id="GO:0003677">
    <property type="term" value="F:DNA binding"/>
    <property type="evidence" value="ECO:0007669"/>
    <property type="project" value="UniProtKB-KW"/>
</dbReference>
<dbReference type="RefSeq" id="WP_115558501.1">
    <property type="nucleotide sequence ID" value="NZ_CP031376.1"/>
</dbReference>
<evidence type="ECO:0000313" key="12">
    <source>
        <dbReference type="Proteomes" id="UP000254792"/>
    </source>
</evidence>
<proteinExistence type="inferred from homology"/>
<dbReference type="HAMAP" id="MF_01470">
    <property type="entry name" value="Cas1"/>
    <property type="match status" value="1"/>
</dbReference>
<keyword evidence="1 10" id="KW-0540">Nuclease</keyword>
<evidence type="ECO:0000256" key="8">
    <source>
        <dbReference type="ARBA" id="ARBA00023211"/>
    </source>
</evidence>
<comment type="cofactor">
    <cofactor evidence="10">
        <name>Mg(2+)</name>
        <dbReference type="ChEBI" id="CHEBI:18420"/>
    </cofactor>
    <cofactor evidence="10">
        <name>Mn(2+)</name>
        <dbReference type="ChEBI" id="CHEBI:29035"/>
    </cofactor>
</comment>
<accession>A0A345Z4S7</accession>
<dbReference type="EC" id="3.1.-.-" evidence="10"/>
<dbReference type="PANTHER" id="PTHR34353">
    <property type="entry name" value="CRISPR-ASSOCIATED ENDONUCLEASE CAS1 1"/>
    <property type="match status" value="1"/>
</dbReference>
<sequence length="301" mass="34921">MSWKTLIIKDSEYINVFLDSVVIRTKQGEVKQPIGDLNSVIFESYKTTITTRVINKLAEKGVLTILCDDTLMPNALITPIKGHHKQYEQILNQINWNKKDKLFLWTKIVKNKIENQIDNLKMTNKNFDKVAHLNKFISELQLGDSTNREAHAAKVYFHELFGMEFRRNKDNHINSALNFGYSIIRSAVARTICSKGLHPSISLFHHNGFNAFALADDLMEPFRPIVDLYVFSKIMNEDYFSRNHRIALINLLNCKVTINGKSVYLTNAIEIYIDEVINFFKEKKFSDEKFPDVSSVLYYEL</sequence>
<dbReference type="InterPro" id="IPR050646">
    <property type="entry name" value="Cas1"/>
</dbReference>
<dbReference type="AlphaFoldDB" id="A0A345Z4S7"/>
<dbReference type="GO" id="GO:0046872">
    <property type="term" value="F:metal ion binding"/>
    <property type="evidence" value="ECO:0007669"/>
    <property type="project" value="UniProtKB-UniRule"/>
</dbReference>
<dbReference type="InterPro" id="IPR002729">
    <property type="entry name" value="CRISPR-assoc_Cas1"/>
</dbReference>
<evidence type="ECO:0000256" key="6">
    <source>
        <dbReference type="ARBA" id="ARBA00023118"/>
    </source>
</evidence>
<keyword evidence="8 10" id="KW-0464">Manganese</keyword>
<dbReference type="OrthoDB" id="9803119at2"/>
<comment type="function">
    <text evidence="10">CRISPR (clustered regularly interspaced short palindromic repeat), is an adaptive immune system that provides protection against mobile genetic elements (viruses, transposable elements and conjugative plasmids). CRISPR clusters contain spacers, sequences complementary to antecedent mobile elements, and target invading nucleic acids. CRISPR clusters are transcribed and processed into CRISPR RNA (crRNA). Acts as a dsDNA endonuclease. Involved in the integration of spacer DNA into the CRISPR cassette.</text>
</comment>
<organism evidence="11 12">
    <name type="scientific">Spiroplasma alleghenense</name>
    <dbReference type="NCBI Taxonomy" id="216931"/>
    <lineage>
        <taxon>Bacteria</taxon>
        <taxon>Bacillati</taxon>
        <taxon>Mycoplasmatota</taxon>
        <taxon>Mollicutes</taxon>
        <taxon>Entomoplasmatales</taxon>
        <taxon>Spiroplasmataceae</taxon>
        <taxon>Spiroplasma</taxon>
    </lineage>
</organism>
<dbReference type="Proteomes" id="UP000254792">
    <property type="component" value="Chromosome"/>
</dbReference>
<dbReference type="Gene3D" id="1.20.120.920">
    <property type="entry name" value="CRISPR-associated endonuclease Cas1, C-terminal domain"/>
    <property type="match status" value="1"/>
</dbReference>
<name>A0A345Z4S7_9MOLU</name>
<keyword evidence="3 10" id="KW-0255">Endonuclease</keyword>
<dbReference type="InterPro" id="IPR042206">
    <property type="entry name" value="CRISPR-assoc_Cas1_C"/>
</dbReference>
<evidence type="ECO:0000256" key="10">
    <source>
        <dbReference type="HAMAP-Rule" id="MF_01470"/>
    </source>
</evidence>
<keyword evidence="12" id="KW-1185">Reference proteome</keyword>
<keyword evidence="6 10" id="KW-0051">Antiviral defense</keyword>
<dbReference type="EMBL" id="CP031376">
    <property type="protein sequence ID" value="AXK51606.1"/>
    <property type="molecule type" value="Genomic_DNA"/>
</dbReference>
<protein>
    <recommendedName>
        <fullName evidence="10">CRISPR-associated endonuclease Cas1</fullName>
        <ecNumber evidence="10">3.1.-.-</ecNumber>
    </recommendedName>
</protein>
<evidence type="ECO:0000256" key="3">
    <source>
        <dbReference type="ARBA" id="ARBA00022759"/>
    </source>
</evidence>
<dbReference type="GO" id="GO:0043571">
    <property type="term" value="P:maintenance of CRISPR repeat elements"/>
    <property type="evidence" value="ECO:0007669"/>
    <property type="project" value="UniProtKB-UniRule"/>
</dbReference>
<evidence type="ECO:0000256" key="9">
    <source>
        <dbReference type="ARBA" id="ARBA00038592"/>
    </source>
</evidence>
<dbReference type="GO" id="GO:0016787">
    <property type="term" value="F:hydrolase activity"/>
    <property type="evidence" value="ECO:0007669"/>
    <property type="project" value="UniProtKB-KW"/>
</dbReference>
<feature type="binding site" evidence="10">
    <location>
        <position position="220"/>
    </location>
    <ligand>
        <name>Mn(2+)</name>
        <dbReference type="ChEBI" id="CHEBI:29035"/>
    </ligand>
</feature>
<dbReference type="Pfam" id="PF01867">
    <property type="entry name" value="Cas_Cas1"/>
    <property type="match status" value="1"/>
</dbReference>
<dbReference type="GO" id="GO:0004520">
    <property type="term" value="F:DNA endonuclease activity"/>
    <property type="evidence" value="ECO:0007669"/>
    <property type="project" value="InterPro"/>
</dbReference>
<evidence type="ECO:0000256" key="4">
    <source>
        <dbReference type="ARBA" id="ARBA00022801"/>
    </source>
</evidence>
<evidence type="ECO:0000256" key="1">
    <source>
        <dbReference type="ARBA" id="ARBA00022722"/>
    </source>
</evidence>
<keyword evidence="5 10" id="KW-0460">Magnesium</keyword>
<reference evidence="11 12" key="1">
    <citation type="submission" date="2018-07" db="EMBL/GenBank/DDBJ databases">
        <title>Complete genome sequence of Spiroplasma alleghenense PLHS-1 (ATCC 51752).</title>
        <authorList>
            <person name="Chou L."/>
            <person name="Lee T.-Y."/>
            <person name="Tsai Y.-M."/>
            <person name="Kuo C.-H."/>
        </authorList>
    </citation>
    <scope>NUCLEOTIDE SEQUENCE [LARGE SCALE GENOMIC DNA]</scope>
    <source>
        <strain evidence="11 12">PLHS-1</strain>
    </source>
</reference>
<feature type="binding site" evidence="10">
    <location>
        <position position="149"/>
    </location>
    <ligand>
        <name>Mn(2+)</name>
        <dbReference type="ChEBI" id="CHEBI:29035"/>
    </ligand>
</feature>
<dbReference type="GO" id="GO:0051607">
    <property type="term" value="P:defense response to virus"/>
    <property type="evidence" value="ECO:0007669"/>
    <property type="project" value="UniProtKB-UniRule"/>
</dbReference>
<gene>
    <name evidence="10 11" type="primary">cas1</name>
    <name evidence="11" type="ORF">SALLE_v1c09360</name>
</gene>
<evidence type="ECO:0000256" key="5">
    <source>
        <dbReference type="ARBA" id="ARBA00022842"/>
    </source>
</evidence>